<evidence type="ECO:0000313" key="2">
    <source>
        <dbReference type="EMBL" id="OCA77679.1"/>
    </source>
</evidence>
<keyword evidence="1" id="KW-0472">Membrane</keyword>
<accession>A0A1M7DCL4</accession>
<keyword evidence="4" id="KW-1185">Reference proteome</keyword>
<evidence type="ECO:0000313" key="3">
    <source>
        <dbReference type="EMBL" id="SHL77266.1"/>
    </source>
</evidence>
<dbReference type="EMBL" id="MAYF01000315">
    <property type="protein sequence ID" value="OCA77679.1"/>
    <property type="molecule type" value="Genomic_DNA"/>
</dbReference>
<dbReference type="Proteomes" id="UP000093508">
    <property type="component" value="Unassembled WGS sequence"/>
</dbReference>
<name>A0A1M7DCL4_9FLAO</name>
<feature type="transmembrane region" description="Helical" evidence="1">
    <location>
        <begin position="72"/>
        <end position="89"/>
    </location>
</feature>
<proteinExistence type="predicted"/>
<sequence>MLSIFILIGAYQYYGRLAEKFGKVKWQLGLLAIGVYLGTQIVLGMSYGVYLASTDPDAANNMNYTGFSAANLVGWLLSLLAVWGVYLLLEQKYSKENLKKPSMEIQKIGEASEELQK</sequence>
<evidence type="ECO:0000313" key="5">
    <source>
        <dbReference type="Proteomes" id="UP000184069"/>
    </source>
</evidence>
<dbReference type="EMBL" id="FRBM01000006">
    <property type="protein sequence ID" value="SHL77266.1"/>
    <property type="molecule type" value="Genomic_DNA"/>
</dbReference>
<evidence type="ECO:0000313" key="4">
    <source>
        <dbReference type="Proteomes" id="UP000093508"/>
    </source>
</evidence>
<reference evidence="2 4" key="1">
    <citation type="submission" date="2016-07" db="EMBL/GenBank/DDBJ databases">
        <authorList>
            <person name="Jeong J.-J."/>
            <person name="Kim D.W."/>
            <person name="Sang M.K."/>
            <person name="Choi I.-G."/>
            <person name="Kim K.D."/>
        </authorList>
    </citation>
    <scope>NUCLEOTIDE SEQUENCE [LARGE SCALE GENOMIC DNA]</scope>
    <source>
        <strain evidence="2 4">C-26</strain>
    </source>
</reference>
<evidence type="ECO:0000256" key="1">
    <source>
        <dbReference type="SAM" id="Phobius"/>
    </source>
</evidence>
<protein>
    <submittedName>
        <fullName evidence="3">Uncharacterized protein</fullName>
    </submittedName>
</protein>
<feature type="transmembrane region" description="Helical" evidence="1">
    <location>
        <begin position="28"/>
        <end position="52"/>
    </location>
</feature>
<reference evidence="3 5" key="2">
    <citation type="submission" date="2016-11" db="EMBL/GenBank/DDBJ databases">
        <authorList>
            <person name="Jaros S."/>
            <person name="Januszkiewicz K."/>
            <person name="Wedrychowicz H."/>
        </authorList>
    </citation>
    <scope>NUCLEOTIDE SEQUENCE [LARGE SCALE GENOMIC DNA]</scope>
    <source>
        <strain evidence="3 5">DSM 27621</strain>
    </source>
</reference>
<dbReference type="RefSeq" id="WP_066698110.1">
    <property type="nucleotide sequence ID" value="NZ_FRBM01000006.1"/>
</dbReference>
<dbReference type="STRING" id="1423959.SAMN05444407_10668"/>
<gene>
    <name evidence="2" type="ORF">BBH99_11460</name>
    <name evidence="3" type="ORF">SAMN05444407_10668</name>
</gene>
<dbReference type="OrthoDB" id="1449578at2"/>
<keyword evidence="1" id="KW-0812">Transmembrane</keyword>
<dbReference type="AlphaFoldDB" id="A0A1M7DCL4"/>
<dbReference type="Proteomes" id="UP000184069">
    <property type="component" value="Unassembled WGS sequence"/>
</dbReference>
<keyword evidence="1" id="KW-1133">Transmembrane helix</keyword>
<organism evidence="3 5">
    <name type="scientific">Chryseobacterium contaminans</name>
    <dbReference type="NCBI Taxonomy" id="1423959"/>
    <lineage>
        <taxon>Bacteria</taxon>
        <taxon>Pseudomonadati</taxon>
        <taxon>Bacteroidota</taxon>
        <taxon>Flavobacteriia</taxon>
        <taxon>Flavobacteriales</taxon>
        <taxon>Weeksellaceae</taxon>
        <taxon>Chryseobacterium group</taxon>
        <taxon>Chryseobacterium</taxon>
    </lineage>
</organism>